<evidence type="ECO:0000313" key="1">
    <source>
        <dbReference type="EMBL" id="GMF32102.1"/>
    </source>
</evidence>
<sequence length="294" mass="33014">MIATWRTMEVLRAMPNPTESYEVYTASLIAGYIGDGRIRDSPLAREILGSDTSPRDYASYLESESKISTDNCSDVPHFDPAVYSNAFLAHGYLEMVSDTSYNTTILADLELVMVVVDCSFTPLMSGDPSTVRIFNLVRSRDDPNDLYLVTVSLSAQDYEIRVHAKHGPALVGMLSVVHDVRELITEQFSMIALTYPYERSPDFEIYNFVGITDESYVELHSSPRYPLTQPVKHVLTARKRGLFDGEDQSNIRNMYSLLDAADARRAISRWEGGMAGRICYGRFLGMGTRSPFLL</sequence>
<proteinExistence type="predicted"/>
<dbReference type="AlphaFoldDB" id="A0A9W7CFN9"/>
<comment type="caution">
    <text evidence="1">The sequence shown here is derived from an EMBL/GenBank/DDBJ whole genome shotgun (WGS) entry which is preliminary data.</text>
</comment>
<protein>
    <submittedName>
        <fullName evidence="1">Unnamed protein product</fullName>
    </submittedName>
</protein>
<dbReference type="OrthoDB" id="128426at2759"/>
<name>A0A9W7CFN9_9STRA</name>
<organism evidence="1 2">
    <name type="scientific">Phytophthora lilii</name>
    <dbReference type="NCBI Taxonomy" id="2077276"/>
    <lineage>
        <taxon>Eukaryota</taxon>
        <taxon>Sar</taxon>
        <taxon>Stramenopiles</taxon>
        <taxon>Oomycota</taxon>
        <taxon>Peronosporomycetes</taxon>
        <taxon>Peronosporales</taxon>
        <taxon>Peronosporaceae</taxon>
        <taxon>Phytophthora</taxon>
    </lineage>
</organism>
<dbReference type="Proteomes" id="UP001165083">
    <property type="component" value="Unassembled WGS sequence"/>
</dbReference>
<dbReference type="EMBL" id="BSXW01000955">
    <property type="protein sequence ID" value="GMF32102.1"/>
    <property type="molecule type" value="Genomic_DNA"/>
</dbReference>
<keyword evidence="2" id="KW-1185">Reference proteome</keyword>
<reference evidence="1" key="1">
    <citation type="submission" date="2023-04" db="EMBL/GenBank/DDBJ databases">
        <title>Phytophthora lilii NBRC 32176.</title>
        <authorList>
            <person name="Ichikawa N."/>
            <person name="Sato H."/>
            <person name="Tonouchi N."/>
        </authorList>
    </citation>
    <scope>NUCLEOTIDE SEQUENCE</scope>
    <source>
        <strain evidence="1">NBRC 32176</strain>
    </source>
</reference>
<gene>
    <name evidence="1" type="ORF">Plil01_001373500</name>
</gene>
<evidence type="ECO:0000313" key="2">
    <source>
        <dbReference type="Proteomes" id="UP001165083"/>
    </source>
</evidence>
<accession>A0A9W7CFN9</accession>